<protein>
    <recommendedName>
        <fullName evidence="2">histidine kinase</fullName>
        <ecNumber evidence="2">2.7.13.3</ecNumber>
    </recommendedName>
</protein>
<dbReference type="AlphaFoldDB" id="A0AAC9XQ85"/>
<comment type="catalytic activity">
    <reaction evidence="1">
        <text>ATP + protein L-histidine = ADP + protein N-phospho-L-histidine.</text>
        <dbReference type="EC" id="2.7.13.3"/>
    </reaction>
</comment>
<sequence>MANGITPTDASNKGQTYTVGALAFADPDIVYQRWAPSLARVSAQTGIDLILIPLRPDQLVERVSNNALDFIIGNALITVALKKDYGVSHLLTLVPLKHANPEQAVGTALIAKRSLNIDTLQDLKRLKLVSSDPNAFGGFQIFAGELIDQGINPYKDLKNLKFVGFPQEKLVNYLQDGSADVAILPSCVLESLVSQKKVTEEEFHVLLPQFHQGFNCQTSGSLYPGYAFSKLGNTEHQIARQIVRALLDINQDDQEAKIGRYLNWSVPVEDSQVFSLLKRLERWPFVTNWQRLVEKAIPWALVIAIILLLGYFHHLRVKRLVIKRTQALSDEMTQHENTQKALFEQQKQFYRAQRILLTGEMASGIAHELNQPLAGIRYLAQGSIYRLTDTQTDLKHALSKMLQQVDRAQNTIKRFRQFCQQPSVYQDNDLKELIEDTLNLMQPDFNRISLKPQLFLWPLTVNVDASLMQQVFVNVLRNSLDAMEECPEPQLAIAITNDADNAIITVSDAGTGLSDAALKRLFFPFETSKANGLGLGMVVCKRIIEEHGGKIRAFNNHTTVNKEPLVQDFGKQFPHFNTGLTIVVTLPLKETRCVSSI</sequence>
<feature type="domain" description="Histidine kinase" evidence="5">
    <location>
        <begin position="364"/>
        <end position="590"/>
    </location>
</feature>
<dbReference type="CDD" id="cd00082">
    <property type="entry name" value="HisKA"/>
    <property type="match status" value="1"/>
</dbReference>
<dbReference type="Pfam" id="PF00512">
    <property type="entry name" value="HisKA"/>
    <property type="match status" value="1"/>
</dbReference>
<dbReference type="PANTHER" id="PTHR43065">
    <property type="entry name" value="SENSOR HISTIDINE KINASE"/>
    <property type="match status" value="1"/>
</dbReference>
<dbReference type="SUPFAM" id="SSF53850">
    <property type="entry name" value="Periplasmic binding protein-like II"/>
    <property type="match status" value="1"/>
</dbReference>
<evidence type="ECO:0000313" key="7">
    <source>
        <dbReference type="Proteomes" id="UP000198233"/>
    </source>
</evidence>
<dbReference type="Gene3D" id="3.40.190.10">
    <property type="entry name" value="Periplasmic binding protein-like II"/>
    <property type="match status" value="2"/>
</dbReference>
<dbReference type="PRINTS" id="PR00344">
    <property type="entry name" value="BCTRLSENSOR"/>
</dbReference>
<evidence type="ECO:0000259" key="5">
    <source>
        <dbReference type="PROSITE" id="PS50109"/>
    </source>
</evidence>
<dbReference type="Pfam" id="PF02518">
    <property type="entry name" value="HATPase_c"/>
    <property type="match status" value="1"/>
</dbReference>
<keyword evidence="3" id="KW-0597">Phosphoprotein</keyword>
<keyword evidence="4" id="KW-0812">Transmembrane</keyword>
<dbReference type="EMBL" id="CP022272">
    <property type="protein sequence ID" value="ASJ98634.1"/>
    <property type="molecule type" value="Genomic_DNA"/>
</dbReference>
<evidence type="ECO:0000256" key="4">
    <source>
        <dbReference type="SAM" id="Phobius"/>
    </source>
</evidence>
<dbReference type="KEGG" id="smav:CFF01_09480"/>
<dbReference type="InterPro" id="IPR003661">
    <property type="entry name" value="HisK_dim/P_dom"/>
</dbReference>
<dbReference type="SMART" id="SM00388">
    <property type="entry name" value="HisKA"/>
    <property type="match status" value="1"/>
</dbReference>
<dbReference type="Pfam" id="PF12974">
    <property type="entry name" value="Phosphonate-bd"/>
    <property type="match status" value="1"/>
</dbReference>
<dbReference type="InterPro" id="IPR036097">
    <property type="entry name" value="HisK_dim/P_sf"/>
</dbReference>
<evidence type="ECO:0000256" key="1">
    <source>
        <dbReference type="ARBA" id="ARBA00000085"/>
    </source>
</evidence>
<gene>
    <name evidence="6" type="ORF">CFF01_09480</name>
</gene>
<dbReference type="InterPro" id="IPR036890">
    <property type="entry name" value="HATPase_C_sf"/>
</dbReference>
<dbReference type="SMART" id="SM00387">
    <property type="entry name" value="HATPase_c"/>
    <property type="match status" value="1"/>
</dbReference>
<keyword evidence="4" id="KW-1133">Transmembrane helix</keyword>
<name>A0AAC9XQ85_9GAMM</name>
<evidence type="ECO:0000313" key="6">
    <source>
        <dbReference type="EMBL" id="ASJ98634.1"/>
    </source>
</evidence>
<reference evidence="6 7" key="1">
    <citation type="submission" date="2017-06" db="EMBL/GenBank/DDBJ databases">
        <title>Complete genome sequence of Shewanella marisflavi EP1 associated with anaerobic 2,4-dinitrotoluene reduction and salt tolerance.</title>
        <authorList>
            <person name="Huang J."/>
        </authorList>
    </citation>
    <scope>NUCLEOTIDE SEQUENCE [LARGE SCALE GENOMIC DNA]</scope>
    <source>
        <strain evidence="6 7">EP1</strain>
    </source>
</reference>
<dbReference type="SUPFAM" id="SSF47384">
    <property type="entry name" value="Homodimeric domain of signal transducing histidine kinase"/>
    <property type="match status" value="1"/>
</dbReference>
<accession>A0AAC9XQ85</accession>
<dbReference type="SUPFAM" id="SSF55874">
    <property type="entry name" value="ATPase domain of HSP90 chaperone/DNA topoisomerase II/histidine kinase"/>
    <property type="match status" value="1"/>
</dbReference>
<feature type="transmembrane region" description="Helical" evidence="4">
    <location>
        <begin position="296"/>
        <end position="315"/>
    </location>
</feature>
<dbReference type="InterPro" id="IPR005467">
    <property type="entry name" value="His_kinase_dom"/>
</dbReference>
<keyword evidence="4" id="KW-0472">Membrane</keyword>
<proteinExistence type="predicted"/>
<dbReference type="InterPro" id="IPR004358">
    <property type="entry name" value="Sig_transdc_His_kin-like_C"/>
</dbReference>
<dbReference type="Gene3D" id="3.30.565.10">
    <property type="entry name" value="Histidine kinase-like ATPase, C-terminal domain"/>
    <property type="match status" value="1"/>
</dbReference>
<evidence type="ECO:0000256" key="3">
    <source>
        <dbReference type="ARBA" id="ARBA00022553"/>
    </source>
</evidence>
<keyword evidence="6" id="KW-0418">Kinase</keyword>
<dbReference type="EC" id="2.7.13.3" evidence="2"/>
<dbReference type="InterPro" id="IPR003594">
    <property type="entry name" value="HATPase_dom"/>
</dbReference>
<dbReference type="Gene3D" id="1.10.287.130">
    <property type="match status" value="1"/>
</dbReference>
<dbReference type="GO" id="GO:0000155">
    <property type="term" value="F:phosphorelay sensor kinase activity"/>
    <property type="evidence" value="ECO:0007669"/>
    <property type="project" value="InterPro"/>
</dbReference>
<organism evidence="6 7">
    <name type="scientific">Shewanella marisflavi</name>
    <dbReference type="NCBI Taxonomy" id="260364"/>
    <lineage>
        <taxon>Bacteria</taxon>
        <taxon>Pseudomonadati</taxon>
        <taxon>Pseudomonadota</taxon>
        <taxon>Gammaproteobacteria</taxon>
        <taxon>Alteromonadales</taxon>
        <taxon>Shewanellaceae</taxon>
        <taxon>Shewanella</taxon>
    </lineage>
</organism>
<evidence type="ECO:0000256" key="2">
    <source>
        <dbReference type="ARBA" id="ARBA00012438"/>
    </source>
</evidence>
<keyword evidence="6" id="KW-0808">Transferase</keyword>
<dbReference type="PROSITE" id="PS50109">
    <property type="entry name" value="HIS_KIN"/>
    <property type="match status" value="1"/>
</dbReference>
<dbReference type="PANTHER" id="PTHR43065:SF42">
    <property type="entry name" value="TWO-COMPONENT SENSOR PPRA"/>
    <property type="match status" value="1"/>
</dbReference>
<dbReference type="Proteomes" id="UP000198233">
    <property type="component" value="Chromosome"/>
</dbReference>